<dbReference type="OMA" id="CAKACAI"/>
<dbReference type="Gramene" id="PGSC0003DMT400035332">
    <property type="protein sequence ID" value="PGSC0003DMT400035332"/>
    <property type="gene ID" value="PGSC0003DMG400013576"/>
</dbReference>
<reference evidence="3" key="2">
    <citation type="submission" date="2015-06" db="UniProtKB">
        <authorList>
            <consortium name="EnsemblPlants"/>
        </authorList>
    </citation>
    <scope>IDENTIFICATION</scope>
    <source>
        <strain evidence="3">DM1-3 516 R44</strain>
    </source>
</reference>
<evidence type="ECO:0000313" key="3">
    <source>
        <dbReference type="EnsemblPlants" id="PGSC0003DMT400035332"/>
    </source>
</evidence>
<sequence length="100" mass="10787">MEGIQKAFRSAMSQADPNGSFSSISSALEKAPITSSASAASVLSADHSQLLLTRSSRQAVSLWTCSKLCAICFVAGIFVGYTLKRRVRRWASKFLKGLKD</sequence>
<dbReference type="STRING" id="4113.M1B254"/>
<name>M1B254_SOLTU</name>
<evidence type="ECO:0000313" key="4">
    <source>
        <dbReference type="Proteomes" id="UP000011115"/>
    </source>
</evidence>
<proteinExistence type="predicted"/>
<protein>
    <recommendedName>
        <fullName evidence="5">Transmembrane protein</fullName>
    </recommendedName>
</protein>
<dbReference type="OrthoDB" id="1726667at2759"/>
<evidence type="ECO:0000256" key="2">
    <source>
        <dbReference type="SAM" id="Phobius"/>
    </source>
</evidence>
<dbReference type="EnsemblPlants" id="PGSC0003DMT400035332">
    <property type="protein sequence ID" value="PGSC0003DMT400035332"/>
    <property type="gene ID" value="PGSC0003DMG400013576"/>
</dbReference>
<dbReference type="KEGG" id="sot:102588161"/>
<organism evidence="3 4">
    <name type="scientific">Solanum tuberosum</name>
    <name type="common">Potato</name>
    <dbReference type="NCBI Taxonomy" id="4113"/>
    <lineage>
        <taxon>Eukaryota</taxon>
        <taxon>Viridiplantae</taxon>
        <taxon>Streptophyta</taxon>
        <taxon>Embryophyta</taxon>
        <taxon>Tracheophyta</taxon>
        <taxon>Spermatophyta</taxon>
        <taxon>Magnoliopsida</taxon>
        <taxon>eudicotyledons</taxon>
        <taxon>Gunneridae</taxon>
        <taxon>Pentapetalae</taxon>
        <taxon>asterids</taxon>
        <taxon>lamiids</taxon>
        <taxon>Solanales</taxon>
        <taxon>Solanaceae</taxon>
        <taxon>Solanoideae</taxon>
        <taxon>Solaneae</taxon>
        <taxon>Solanum</taxon>
    </lineage>
</organism>
<feature type="region of interest" description="Disordered" evidence="1">
    <location>
        <begin position="1"/>
        <end position="20"/>
    </location>
</feature>
<dbReference type="RefSeq" id="XP_006353771.1">
    <property type="nucleotide sequence ID" value="XM_006353709.2"/>
</dbReference>
<feature type="compositionally biased region" description="Polar residues" evidence="1">
    <location>
        <begin position="11"/>
        <end position="20"/>
    </location>
</feature>
<dbReference type="HOGENOM" id="CLU_162301_1_0_1"/>
<dbReference type="PaxDb" id="4113-PGSC0003DMT400035332"/>
<dbReference type="GeneID" id="102588161"/>
<reference evidence="4" key="1">
    <citation type="journal article" date="2011" name="Nature">
        <title>Genome sequence and analysis of the tuber crop potato.</title>
        <authorList>
            <consortium name="The Potato Genome Sequencing Consortium"/>
        </authorList>
    </citation>
    <scope>NUCLEOTIDE SEQUENCE [LARGE SCALE GENOMIC DNA]</scope>
    <source>
        <strain evidence="4">cv. DM1-3 516 R44</strain>
    </source>
</reference>
<keyword evidence="4" id="KW-1185">Reference proteome</keyword>
<accession>M1B254</accession>
<dbReference type="InParanoid" id="M1B254"/>
<evidence type="ECO:0008006" key="5">
    <source>
        <dbReference type="Google" id="ProtNLM"/>
    </source>
</evidence>
<gene>
    <name evidence="3" type="primary">LOC102588161</name>
</gene>
<keyword evidence="2" id="KW-1133">Transmembrane helix</keyword>
<feature type="transmembrane region" description="Helical" evidence="2">
    <location>
        <begin position="60"/>
        <end position="83"/>
    </location>
</feature>
<dbReference type="AlphaFoldDB" id="M1B254"/>
<dbReference type="eggNOG" id="ENOG502S7WS">
    <property type="taxonomic scope" value="Eukaryota"/>
</dbReference>
<dbReference type="FunCoup" id="M1B254">
    <property type="interactions" value="239"/>
</dbReference>
<keyword evidence="2" id="KW-0812">Transmembrane</keyword>
<keyword evidence="2" id="KW-0472">Membrane</keyword>
<dbReference type="Proteomes" id="UP000011115">
    <property type="component" value="Unassembled WGS sequence"/>
</dbReference>
<evidence type="ECO:0000256" key="1">
    <source>
        <dbReference type="SAM" id="MobiDB-lite"/>
    </source>
</evidence>